<dbReference type="PROSITE" id="PS00018">
    <property type="entry name" value="EF_HAND_1"/>
    <property type="match status" value="1"/>
</dbReference>
<feature type="domain" description="N-acetylmuramidase" evidence="2">
    <location>
        <begin position="709"/>
        <end position="877"/>
    </location>
</feature>
<sequence>MADGVFKRLANIFSPSDSQTTNSQEPFYPTPDGKPISNHDVIQVKGLSPIKNWGHPLKDKNNPLLQLTQLASAAAGSYPLGVGGLWHGGVHFDSGTSSNLDKASVHCIADGEVVAYRVDSHAPMTTYQVNKLAVKKTFSRNFVLVRHVLEAPKIEGQSEIPPRLFFYSLYMHLQNWTYYQKASAIARPAFWPESEVYLVPDTAEDKYPASSEQRGLNVRNLPRQGKVFELLPRGAEITISGDGEYRKLESTPGPRYLQDPNAQGSLLGYVRADHLKAIGNGEYRVEKDLGVYVEASARSKIIGLKLPIGSQVVVSGEGDFRKLERVNQYIHFKSLHRVRKPLKLDDISVIDEPIPIKAGELIGHIGDYQDYAADRSEKKLHLEVFSDDDVEKFIKKCREWELNLPTTSKTWLKLVKGTAVVAHQDHFNAKRLPTFSAADAIIGADLLVPKSLLDSLPAAEKITVPAAEGRKACNWYRLHQLLNDANNTLLDGWVREEVGVTPWVSPWAWEGYKVITDYTAAPEFMASFLRSLKRFTDQQLQRYGPLADAGDGGPIKKRLYEIIDRDRDNKITAEEIQAAIRVPAHAQSISQLIICCESEWCYKPKKWDELDEMFGHGGSTPHINWLAEKERIIQLSWWDAVADKVGLPTDGKVHHFHPVGLAGWFSNVKKHPEIFINGVKTELRFLDLYDGSVIEESDFALAAATLGCEVEAIKAVAITETGSLGSYFTKAEDDKVATILFERHYFHQLTGGRFDDSDPDISSPVSGGYGLHSAQYGKMVRAYQLSASEALKSASWGRFQIMGRYFSNAGYSSVEDFVRDLNRSEKNHLKAFVSFIKFDAILSSAIVKKDWLKFALKYNGPGQKGYDRKMRDNYNALKGL</sequence>
<dbReference type="RefSeq" id="WP_101220867.1">
    <property type="nucleotide sequence ID" value="NZ_KZ478012.1"/>
</dbReference>
<reference evidence="3 4" key="1">
    <citation type="submission" date="2017-08" db="EMBL/GenBank/DDBJ databases">
        <authorList>
            <person name="de Groot N.N."/>
        </authorList>
    </citation>
    <scope>NUCLEOTIDE SEQUENCE [LARGE SCALE GENOMIC DNA]</scope>
    <source>
        <strain evidence="3 4">PfR 37</strain>
    </source>
</reference>
<dbReference type="InterPro" id="IPR018247">
    <property type="entry name" value="EF_Hand_1_Ca_BS"/>
</dbReference>
<dbReference type="AlphaFoldDB" id="A0A2N1DZD2"/>
<name>A0A2N1DZD2_PSEFL</name>
<accession>A0A2N1DZD2</accession>
<protein>
    <recommendedName>
        <fullName evidence="2">N-acetylmuramidase domain-containing protein</fullName>
    </recommendedName>
</protein>
<evidence type="ECO:0000256" key="1">
    <source>
        <dbReference type="SAM" id="MobiDB-lite"/>
    </source>
</evidence>
<dbReference type="Pfam" id="PF11860">
    <property type="entry name" value="Muramidase"/>
    <property type="match status" value="1"/>
</dbReference>
<feature type="compositionally biased region" description="Polar residues" evidence="1">
    <location>
        <begin position="15"/>
        <end position="25"/>
    </location>
</feature>
<feature type="region of interest" description="Disordered" evidence="1">
    <location>
        <begin position="15"/>
        <end position="34"/>
    </location>
</feature>
<dbReference type="EMBL" id="NVXX01000036">
    <property type="protein sequence ID" value="PKH17497.1"/>
    <property type="molecule type" value="Genomic_DNA"/>
</dbReference>
<proteinExistence type="predicted"/>
<dbReference type="InterPro" id="IPR024408">
    <property type="entry name" value="Muramidase"/>
</dbReference>
<evidence type="ECO:0000313" key="4">
    <source>
        <dbReference type="Proteomes" id="UP000233564"/>
    </source>
</evidence>
<evidence type="ECO:0000259" key="2">
    <source>
        <dbReference type="Pfam" id="PF11860"/>
    </source>
</evidence>
<gene>
    <name evidence="3" type="ORF">CIB54_21230</name>
</gene>
<comment type="caution">
    <text evidence="3">The sequence shown here is derived from an EMBL/GenBank/DDBJ whole genome shotgun (WGS) entry which is preliminary data.</text>
</comment>
<dbReference type="Proteomes" id="UP000233564">
    <property type="component" value="Unassembled WGS sequence"/>
</dbReference>
<evidence type="ECO:0000313" key="3">
    <source>
        <dbReference type="EMBL" id="PKH17497.1"/>
    </source>
</evidence>
<organism evidence="3 4">
    <name type="scientific">Pseudomonas fluorescens</name>
    <dbReference type="NCBI Taxonomy" id="294"/>
    <lineage>
        <taxon>Bacteria</taxon>
        <taxon>Pseudomonadati</taxon>
        <taxon>Pseudomonadota</taxon>
        <taxon>Gammaproteobacteria</taxon>
        <taxon>Pseudomonadales</taxon>
        <taxon>Pseudomonadaceae</taxon>
        <taxon>Pseudomonas</taxon>
    </lineage>
</organism>